<dbReference type="EMBL" id="FSHM01000005">
    <property type="protein sequence ID" value="SIB35911.1"/>
    <property type="molecule type" value="Genomic_DNA"/>
</dbReference>
<name>A0AB38D1U0_9MYCO</name>
<feature type="chain" id="PRO_5044261857" description="Liporotein LppU" evidence="1">
    <location>
        <begin position="20"/>
        <end position="201"/>
    </location>
</feature>
<comment type="caution">
    <text evidence="2">The sequence shown here is derived from an EMBL/GenBank/DDBJ whole genome shotgun (WGS) entry which is preliminary data.</text>
</comment>
<protein>
    <recommendedName>
        <fullName evidence="4">Liporotein LppU</fullName>
    </recommendedName>
</protein>
<evidence type="ECO:0000313" key="3">
    <source>
        <dbReference type="Proteomes" id="UP000185210"/>
    </source>
</evidence>
<evidence type="ECO:0000256" key="1">
    <source>
        <dbReference type="SAM" id="SignalP"/>
    </source>
</evidence>
<sequence>MSITTVSVKNRFMTLKAIAAITLVVAVVTGCQDSNRPATASTNAAPPAGTNFASIPGEFASPAATTQAGAEEAPIGACVKVTGKPWEAGMRAADCGGPDATHRIIQRVTTPDECVSDIDRRFYQNTAAGEWTACLDIYWAFTDCLSVTDDGTHRVSCGDQSAPTRVRATKVVLDTSTADMCPEGGYDHPERKFTICTETQK</sequence>
<evidence type="ECO:0008006" key="4">
    <source>
        <dbReference type="Google" id="ProtNLM"/>
    </source>
</evidence>
<proteinExistence type="predicted"/>
<dbReference type="Proteomes" id="UP000185210">
    <property type="component" value="Unassembled WGS sequence"/>
</dbReference>
<organism evidence="2 3">
    <name type="scientific">Mycobacteroides abscessus subsp. abscessus</name>
    <dbReference type="NCBI Taxonomy" id="1185650"/>
    <lineage>
        <taxon>Bacteria</taxon>
        <taxon>Bacillati</taxon>
        <taxon>Actinomycetota</taxon>
        <taxon>Actinomycetes</taxon>
        <taxon>Mycobacteriales</taxon>
        <taxon>Mycobacteriaceae</taxon>
        <taxon>Mycobacteroides</taxon>
        <taxon>Mycobacteroides abscessus</taxon>
    </lineage>
</organism>
<dbReference type="AlphaFoldDB" id="A0AB38D1U0"/>
<evidence type="ECO:0000313" key="2">
    <source>
        <dbReference type="EMBL" id="SIB35911.1"/>
    </source>
</evidence>
<accession>A0AB38D1U0</accession>
<gene>
    <name evidence="2" type="ORF">SAMEA2070301_03570</name>
</gene>
<reference evidence="2 3" key="1">
    <citation type="submission" date="2016-11" db="EMBL/GenBank/DDBJ databases">
        <authorList>
            <consortium name="Pathogen Informatics"/>
        </authorList>
    </citation>
    <scope>NUCLEOTIDE SEQUENCE [LARGE SCALE GENOMIC DNA]</scope>
    <source>
        <strain evidence="2 3">104</strain>
    </source>
</reference>
<feature type="signal peptide" evidence="1">
    <location>
        <begin position="1"/>
        <end position="19"/>
    </location>
</feature>
<keyword evidence="1" id="KW-0732">Signal</keyword>